<accession>A0A6S6STP3</accession>
<evidence type="ECO:0000313" key="2">
    <source>
        <dbReference type="EMBL" id="CAA6805950.1"/>
    </source>
</evidence>
<sequence>MTTSHIPNKIINIKIVKREEKIPNIESKKDISTLYSNIKTIIDTSKKHAAIQINNTMIISYWEIGERLKIEVLKDKRAVYGQEVVKRISKE</sequence>
<organism evidence="2">
    <name type="scientific">uncultured Sulfurovum sp</name>
    <dbReference type="NCBI Taxonomy" id="269237"/>
    <lineage>
        <taxon>Bacteria</taxon>
        <taxon>Pseudomonadati</taxon>
        <taxon>Campylobacterota</taxon>
        <taxon>Epsilonproteobacteria</taxon>
        <taxon>Campylobacterales</taxon>
        <taxon>Sulfurovaceae</taxon>
        <taxon>Sulfurovum</taxon>
        <taxon>environmental samples</taxon>
    </lineage>
</organism>
<dbReference type="EMBL" id="CACVAX010000013">
    <property type="protein sequence ID" value="CAA6805950.1"/>
    <property type="molecule type" value="Genomic_DNA"/>
</dbReference>
<dbReference type="Pfam" id="PF17761">
    <property type="entry name" value="DUF1016_N"/>
    <property type="match status" value="1"/>
</dbReference>
<name>A0A6S6STP3_9BACT</name>
<proteinExistence type="predicted"/>
<dbReference type="AlphaFoldDB" id="A0A6S6STP3"/>
<feature type="domain" description="YhcG N-terminal" evidence="1">
    <location>
        <begin position="37"/>
        <end position="91"/>
    </location>
</feature>
<reference evidence="2" key="1">
    <citation type="submission" date="2020-01" db="EMBL/GenBank/DDBJ databases">
        <authorList>
            <person name="Meier V. D."/>
            <person name="Meier V D."/>
        </authorList>
    </citation>
    <scope>NUCLEOTIDE SEQUENCE</scope>
    <source>
        <strain evidence="2">HLG_WM_MAG_04</strain>
    </source>
</reference>
<evidence type="ECO:0000259" key="1">
    <source>
        <dbReference type="Pfam" id="PF17761"/>
    </source>
</evidence>
<gene>
    <name evidence="2" type="ORF">HELGO_WM3137</name>
</gene>
<protein>
    <recommendedName>
        <fullName evidence="1">YhcG N-terminal domain-containing protein</fullName>
    </recommendedName>
</protein>
<dbReference type="InterPro" id="IPR041527">
    <property type="entry name" value="YhcG_N"/>
</dbReference>